<proteinExistence type="predicted"/>
<accession>A0A2A2H114</accession>
<dbReference type="SMART" id="SM00567">
    <property type="entry name" value="EZ_HEAT"/>
    <property type="match status" value="3"/>
</dbReference>
<dbReference type="PANTHER" id="PTHR12697:SF5">
    <property type="entry name" value="DEOXYHYPUSINE HYDROXYLASE"/>
    <property type="match status" value="1"/>
</dbReference>
<dbReference type="Proteomes" id="UP000217784">
    <property type="component" value="Unassembled WGS sequence"/>
</dbReference>
<dbReference type="InterPro" id="IPR016024">
    <property type="entry name" value="ARM-type_fold"/>
</dbReference>
<dbReference type="Pfam" id="PF13646">
    <property type="entry name" value="HEAT_2"/>
    <property type="match status" value="1"/>
</dbReference>
<sequence length="308" mass="35644">MKGEHDLYDRVSLSSDVTVCELEKYENESNFEVMENISFNRCIICGKIIAPWEIYDHKYCKYCADVIKSAKNKPYGTCIECNNPFPISQLYKLKYCPDCAERIRTCECCNTEFVFEDENSFICPSCINTLSKECIKCGKEFIPEGNYSYFCTSCYNEYKRNMEIQILKNSSHDIELYKSHNKESADFNSLIKNLNGNNPIKRALALENVFTIKNKDALPIIINALKNRDMNIRWKAAKYLGISRDKKAVKPLIEALKDKEFIVRNNAVWSLGEIGDKRAIKPLTLVLEDENKYVRCSVEEAVEKIRNN</sequence>
<dbReference type="PANTHER" id="PTHR12697">
    <property type="entry name" value="PBS LYASE HEAT-LIKE PROTEIN"/>
    <property type="match status" value="1"/>
</dbReference>
<organism evidence="1 2">
    <name type="scientific">Methanobacterium bryantii</name>
    <dbReference type="NCBI Taxonomy" id="2161"/>
    <lineage>
        <taxon>Archaea</taxon>
        <taxon>Methanobacteriati</taxon>
        <taxon>Methanobacteriota</taxon>
        <taxon>Methanomada group</taxon>
        <taxon>Methanobacteria</taxon>
        <taxon>Methanobacteriales</taxon>
        <taxon>Methanobacteriaceae</taxon>
        <taxon>Methanobacterium</taxon>
    </lineage>
</organism>
<dbReference type="SUPFAM" id="SSF48371">
    <property type="entry name" value="ARM repeat"/>
    <property type="match status" value="1"/>
</dbReference>
<dbReference type="OrthoDB" id="10495at2157"/>
<dbReference type="InterPro" id="IPR004155">
    <property type="entry name" value="PBS_lyase_HEAT"/>
</dbReference>
<keyword evidence="2" id="KW-1185">Reference proteome</keyword>
<dbReference type="RefSeq" id="WP_069583938.1">
    <property type="nucleotide sequence ID" value="NZ_LMVM01000040.1"/>
</dbReference>
<dbReference type="AlphaFoldDB" id="A0A2A2H114"/>
<dbReference type="Gene3D" id="1.25.10.10">
    <property type="entry name" value="Leucine-rich Repeat Variant"/>
    <property type="match status" value="1"/>
</dbReference>
<gene>
    <name evidence="1" type="ORF">ASJ80_07105</name>
</gene>
<dbReference type="GO" id="GO:0016491">
    <property type="term" value="F:oxidoreductase activity"/>
    <property type="evidence" value="ECO:0007669"/>
    <property type="project" value="TreeGrafter"/>
</dbReference>
<protein>
    <submittedName>
        <fullName evidence="1">Uncharacterized protein</fullName>
    </submittedName>
</protein>
<comment type="caution">
    <text evidence="1">The sequence shown here is derived from an EMBL/GenBank/DDBJ whole genome shotgun (WGS) entry which is preliminary data.</text>
</comment>
<evidence type="ECO:0000313" key="2">
    <source>
        <dbReference type="Proteomes" id="UP000217784"/>
    </source>
</evidence>
<dbReference type="EMBL" id="LMVM01000040">
    <property type="protein sequence ID" value="PAV03035.1"/>
    <property type="molecule type" value="Genomic_DNA"/>
</dbReference>
<dbReference type="Pfam" id="PF03130">
    <property type="entry name" value="HEAT_PBS"/>
    <property type="match status" value="1"/>
</dbReference>
<evidence type="ECO:0000313" key="1">
    <source>
        <dbReference type="EMBL" id="PAV03035.1"/>
    </source>
</evidence>
<reference evidence="1 2" key="1">
    <citation type="journal article" date="2017" name="BMC Genomics">
        <title>Genomic analysis of methanogenic archaea reveals a shift towards energy conservation.</title>
        <authorList>
            <person name="Gilmore S.P."/>
            <person name="Henske J.K."/>
            <person name="Sexton J.A."/>
            <person name="Solomon K.V."/>
            <person name="Seppala S."/>
            <person name="Yoo J.I."/>
            <person name="Huyett L.M."/>
            <person name="Pressman A."/>
            <person name="Cogan J.Z."/>
            <person name="Kivenson V."/>
            <person name="Peng X."/>
            <person name="Tan Y."/>
            <person name="Valentine D.L."/>
            <person name="O'Malley M.A."/>
        </authorList>
    </citation>
    <scope>NUCLEOTIDE SEQUENCE [LARGE SCALE GENOMIC DNA]</scope>
    <source>
        <strain evidence="1 2">M.o.H.</strain>
    </source>
</reference>
<dbReference type="InterPro" id="IPR011989">
    <property type="entry name" value="ARM-like"/>
</dbReference>
<name>A0A2A2H114_METBR</name>